<proteinExistence type="predicted"/>
<organism evidence="1 2">
    <name type="scientific">Glomus cerebriforme</name>
    <dbReference type="NCBI Taxonomy" id="658196"/>
    <lineage>
        <taxon>Eukaryota</taxon>
        <taxon>Fungi</taxon>
        <taxon>Fungi incertae sedis</taxon>
        <taxon>Mucoromycota</taxon>
        <taxon>Glomeromycotina</taxon>
        <taxon>Glomeromycetes</taxon>
        <taxon>Glomerales</taxon>
        <taxon>Glomeraceae</taxon>
        <taxon>Glomus</taxon>
    </lineage>
</organism>
<protein>
    <submittedName>
        <fullName evidence="1">Uncharacterized protein</fullName>
    </submittedName>
</protein>
<accession>A0A397S8M2</accession>
<dbReference type="AlphaFoldDB" id="A0A397S8M2"/>
<keyword evidence="2" id="KW-1185">Reference proteome</keyword>
<dbReference type="Proteomes" id="UP000265703">
    <property type="component" value="Unassembled WGS sequence"/>
</dbReference>
<reference evidence="1 2" key="1">
    <citation type="submission" date="2018-06" db="EMBL/GenBank/DDBJ databases">
        <title>Comparative genomics reveals the genomic features of Rhizophagus irregularis, R. cerebriforme, R. diaphanum and Gigaspora rosea, and their symbiotic lifestyle signature.</title>
        <authorList>
            <person name="Morin E."/>
            <person name="San Clemente H."/>
            <person name="Chen E.C.H."/>
            <person name="De La Providencia I."/>
            <person name="Hainaut M."/>
            <person name="Kuo A."/>
            <person name="Kohler A."/>
            <person name="Murat C."/>
            <person name="Tang N."/>
            <person name="Roy S."/>
            <person name="Loubradou J."/>
            <person name="Henrissat B."/>
            <person name="Grigoriev I.V."/>
            <person name="Corradi N."/>
            <person name="Roux C."/>
            <person name="Martin F.M."/>
        </authorList>
    </citation>
    <scope>NUCLEOTIDE SEQUENCE [LARGE SCALE GENOMIC DNA]</scope>
    <source>
        <strain evidence="1 2">DAOM 227022</strain>
    </source>
</reference>
<name>A0A397S8M2_9GLOM</name>
<comment type="caution">
    <text evidence="1">The sequence shown here is derived from an EMBL/GenBank/DDBJ whole genome shotgun (WGS) entry which is preliminary data.</text>
</comment>
<evidence type="ECO:0000313" key="1">
    <source>
        <dbReference type="EMBL" id="RIA82670.1"/>
    </source>
</evidence>
<gene>
    <name evidence="1" type="ORF">C1645_834995</name>
</gene>
<sequence>MEEGYLITSMYPGYPSLESLYEIIEEGYLITRYPSSESLYKIMEEEYLITIMYSGYPSSESLYEIIEEGYLITSMYPDMYLGMAIVGLQDGAPLAIKWVSHDNAQCTTNSPTNNNHSSFTPVSQQFHDSSMTPSWHHQVAKLDSRITCPKDWPKLWHNATK</sequence>
<evidence type="ECO:0000313" key="2">
    <source>
        <dbReference type="Proteomes" id="UP000265703"/>
    </source>
</evidence>
<dbReference type="EMBL" id="QKYT01000642">
    <property type="protein sequence ID" value="RIA82670.1"/>
    <property type="molecule type" value="Genomic_DNA"/>
</dbReference>